<dbReference type="NCBIfam" id="TIGR00797">
    <property type="entry name" value="matE"/>
    <property type="match status" value="1"/>
</dbReference>
<gene>
    <name evidence="7" type="ORF">NEE01_02510</name>
</gene>
<comment type="caution">
    <text evidence="7">The sequence shown here is derived from an EMBL/GenBank/DDBJ whole genome shotgun (WGS) entry which is preliminary data.</text>
</comment>
<sequence>MNHLTRRNIFAQAWPIIVGQALVPLVGVVDATVIGRTGDAAMLAGVALGVTTVNLIFWTFGFLRMGVTGLTAQALGAGGGEELRALLMRALLLGLGLGAILLLLSPAIVPLALLLMHVPANAAAAAHDFTAARFLGAPAALGFYVLNGWLLGLGRTRLALACQVAFNGINIVLDVLFVAVFGLGPWGAGIGTSIAEWVALASGLWAARHVLGAGWWRIGRATTFAPGAFRRLLSVNADIMIRTVALLLLFTCFARAGARLGAVPLAANHVLMQFVSISAFVLDGFAFTAEARVGAAIGAGSREGLLRAARLTGEFSLAGGVLFAAAIAASGPWLITLVTRDPAVQAQAVAMLPFCALVPVLGMPSWLLDGIFIGATRGRTLRNAAIVSLALYLVTDALLRGLSDAGVWIALLASYLYRAAALGLALPRLVKQVGR</sequence>
<comment type="similarity">
    <text evidence="2">Belongs to the multi antimicrobial extrusion (MATE) (TC 2.A.66.1) family.</text>
</comment>
<dbReference type="GO" id="GO:0005886">
    <property type="term" value="C:plasma membrane"/>
    <property type="evidence" value="ECO:0007669"/>
    <property type="project" value="TreeGrafter"/>
</dbReference>
<dbReference type="AlphaFoldDB" id="A0AA41Z6C9"/>
<evidence type="ECO:0000313" key="7">
    <source>
        <dbReference type="EMBL" id="MCW6533654.1"/>
    </source>
</evidence>
<feature type="transmembrane region" description="Helical" evidence="6">
    <location>
        <begin position="315"/>
        <end position="335"/>
    </location>
</feature>
<dbReference type="CDD" id="cd13136">
    <property type="entry name" value="MATE_DinF_like"/>
    <property type="match status" value="1"/>
</dbReference>
<keyword evidence="8" id="KW-1185">Reference proteome</keyword>
<evidence type="ECO:0000256" key="3">
    <source>
        <dbReference type="ARBA" id="ARBA00022692"/>
    </source>
</evidence>
<feature type="transmembrane region" description="Helical" evidence="6">
    <location>
        <begin position="347"/>
        <end position="368"/>
    </location>
</feature>
<evidence type="ECO:0000256" key="6">
    <source>
        <dbReference type="SAM" id="Phobius"/>
    </source>
</evidence>
<feature type="transmembrane region" description="Helical" evidence="6">
    <location>
        <begin position="380"/>
        <end position="399"/>
    </location>
</feature>
<dbReference type="InterPro" id="IPR044644">
    <property type="entry name" value="DinF-like"/>
</dbReference>
<protein>
    <submittedName>
        <fullName evidence="7">MATE family efflux transporter</fullName>
    </submittedName>
</protein>
<feature type="transmembrane region" description="Helical" evidence="6">
    <location>
        <begin position="270"/>
        <end position="294"/>
    </location>
</feature>
<organism evidence="7 8">
    <name type="scientific">Sphingomonas lycopersici</name>
    <dbReference type="NCBI Taxonomy" id="2951807"/>
    <lineage>
        <taxon>Bacteria</taxon>
        <taxon>Pseudomonadati</taxon>
        <taxon>Pseudomonadota</taxon>
        <taxon>Alphaproteobacteria</taxon>
        <taxon>Sphingomonadales</taxon>
        <taxon>Sphingomonadaceae</taxon>
        <taxon>Sphingomonas</taxon>
    </lineage>
</organism>
<dbReference type="InterPro" id="IPR002528">
    <property type="entry name" value="MATE_fam"/>
</dbReference>
<feature type="transmembrane region" description="Helical" evidence="6">
    <location>
        <begin position="239"/>
        <end position="258"/>
    </location>
</feature>
<feature type="transmembrane region" description="Helical" evidence="6">
    <location>
        <begin position="40"/>
        <end position="63"/>
    </location>
</feature>
<dbReference type="GO" id="GO:0015297">
    <property type="term" value="F:antiporter activity"/>
    <property type="evidence" value="ECO:0007669"/>
    <property type="project" value="InterPro"/>
</dbReference>
<proteinExistence type="inferred from homology"/>
<dbReference type="Proteomes" id="UP001165565">
    <property type="component" value="Unassembled WGS sequence"/>
</dbReference>
<dbReference type="EMBL" id="JANFAV010000001">
    <property type="protein sequence ID" value="MCW6533654.1"/>
    <property type="molecule type" value="Genomic_DNA"/>
</dbReference>
<feature type="transmembrane region" description="Helical" evidence="6">
    <location>
        <begin position="12"/>
        <end position="34"/>
    </location>
</feature>
<keyword evidence="5 6" id="KW-0472">Membrane</keyword>
<comment type="subcellular location">
    <subcellularLocation>
        <location evidence="1">Membrane</location>
        <topology evidence="1">Multi-pass membrane protein</topology>
    </subcellularLocation>
</comment>
<feature type="transmembrane region" description="Helical" evidence="6">
    <location>
        <begin position="405"/>
        <end position="426"/>
    </location>
</feature>
<reference evidence="7" key="1">
    <citation type="submission" date="2022-06" db="EMBL/GenBank/DDBJ databases">
        <title>Sphingomonas sp. nov. isolated from rhizosphere soil of tomato.</title>
        <authorList>
            <person name="Dong H."/>
            <person name="Gao R."/>
        </authorList>
    </citation>
    <scope>NUCLEOTIDE SEQUENCE</scope>
    <source>
        <strain evidence="7">MMSM24</strain>
    </source>
</reference>
<evidence type="ECO:0000256" key="4">
    <source>
        <dbReference type="ARBA" id="ARBA00022989"/>
    </source>
</evidence>
<dbReference type="PANTHER" id="PTHR42893:SF46">
    <property type="entry name" value="PROTEIN DETOXIFICATION 44, CHLOROPLASTIC"/>
    <property type="match status" value="1"/>
</dbReference>
<feature type="transmembrane region" description="Helical" evidence="6">
    <location>
        <begin position="194"/>
        <end position="218"/>
    </location>
</feature>
<dbReference type="PANTHER" id="PTHR42893">
    <property type="entry name" value="PROTEIN DETOXIFICATION 44, CHLOROPLASTIC-RELATED"/>
    <property type="match status" value="1"/>
</dbReference>
<evidence type="ECO:0000256" key="5">
    <source>
        <dbReference type="ARBA" id="ARBA00023136"/>
    </source>
</evidence>
<accession>A0AA41Z6C9</accession>
<evidence type="ECO:0000256" key="2">
    <source>
        <dbReference type="ARBA" id="ARBA00010199"/>
    </source>
</evidence>
<keyword evidence="4 6" id="KW-1133">Transmembrane helix</keyword>
<feature type="transmembrane region" description="Helical" evidence="6">
    <location>
        <begin position="90"/>
        <end position="114"/>
    </location>
</feature>
<evidence type="ECO:0000313" key="8">
    <source>
        <dbReference type="Proteomes" id="UP001165565"/>
    </source>
</evidence>
<name>A0AA41Z6C9_9SPHN</name>
<keyword evidence="3 6" id="KW-0812">Transmembrane</keyword>
<feature type="transmembrane region" description="Helical" evidence="6">
    <location>
        <begin position="134"/>
        <end position="152"/>
    </location>
</feature>
<dbReference type="Pfam" id="PF01554">
    <property type="entry name" value="MatE"/>
    <property type="match status" value="2"/>
</dbReference>
<dbReference type="GO" id="GO:0042910">
    <property type="term" value="F:xenobiotic transmembrane transporter activity"/>
    <property type="evidence" value="ECO:0007669"/>
    <property type="project" value="InterPro"/>
</dbReference>
<feature type="transmembrane region" description="Helical" evidence="6">
    <location>
        <begin position="164"/>
        <end position="188"/>
    </location>
</feature>
<dbReference type="RefSeq" id="WP_265267679.1">
    <property type="nucleotide sequence ID" value="NZ_JANFAV010000001.1"/>
</dbReference>
<evidence type="ECO:0000256" key="1">
    <source>
        <dbReference type="ARBA" id="ARBA00004141"/>
    </source>
</evidence>